<evidence type="ECO:0000256" key="2">
    <source>
        <dbReference type="ARBA" id="ARBA00022576"/>
    </source>
</evidence>
<evidence type="ECO:0000313" key="6">
    <source>
        <dbReference type="EMBL" id="GFZ87509.1"/>
    </source>
</evidence>
<keyword evidence="4 5" id="KW-0663">Pyridoxal phosphate</keyword>
<comment type="cofactor">
    <cofactor evidence="1">
        <name>pyridoxal 5'-phosphate</name>
        <dbReference type="ChEBI" id="CHEBI:597326"/>
    </cofactor>
</comment>
<dbReference type="InterPro" id="IPR005814">
    <property type="entry name" value="Aminotrans_3"/>
</dbReference>
<dbReference type="Gene3D" id="3.90.1150.10">
    <property type="entry name" value="Aspartate Aminotransferase, domain 1"/>
    <property type="match status" value="1"/>
</dbReference>
<dbReference type="InterPro" id="IPR050103">
    <property type="entry name" value="Class-III_PLP-dep_AT"/>
</dbReference>
<evidence type="ECO:0000256" key="5">
    <source>
        <dbReference type="RuleBase" id="RU003560"/>
    </source>
</evidence>
<dbReference type="CDD" id="cd00610">
    <property type="entry name" value="OAT_like"/>
    <property type="match status" value="1"/>
</dbReference>
<organism evidence="6 7">
    <name type="scientific">Aquaticitalea lipolytica</name>
    <dbReference type="NCBI Taxonomy" id="1247562"/>
    <lineage>
        <taxon>Bacteria</taxon>
        <taxon>Pseudomonadati</taxon>
        <taxon>Bacteroidota</taxon>
        <taxon>Flavobacteriia</taxon>
        <taxon>Flavobacteriales</taxon>
        <taxon>Flavobacteriaceae</taxon>
        <taxon>Aquaticitalea</taxon>
    </lineage>
</organism>
<dbReference type="PANTHER" id="PTHR11986">
    <property type="entry name" value="AMINOTRANSFERASE CLASS III"/>
    <property type="match status" value="1"/>
</dbReference>
<dbReference type="GO" id="GO:0030170">
    <property type="term" value="F:pyridoxal phosphate binding"/>
    <property type="evidence" value="ECO:0007669"/>
    <property type="project" value="InterPro"/>
</dbReference>
<dbReference type="Gene3D" id="3.40.640.10">
    <property type="entry name" value="Type I PLP-dependent aspartate aminotransferase-like (Major domain)"/>
    <property type="match status" value="1"/>
</dbReference>
<sequence>MLSEDFLKYQAQTTPHPLAMEISHAEGCYIYDTNNKAYLDFVAGVSACSLGHKHPKVVKAIKKQLDKYLHVMVYGEYIQEPAVELTKLLAKHLPESLETTYLTNSGTEAIEGALKLARRATGRSQIIAAKHAYHGNTMGSMSVMGYEERKQAFRPLVPDIQFITFNNCDDLNLITRKTAAVILETIQGGAGFIEPNQNYLAKVRTRCDEVGALLILDEIQPGIGRTGKLFGFEHYNCVPDILVTGKGLGGGMPIGAFTASKAMMSTLKDNPKLGHITTFGGHPVIAAAALATVKEITESKLMPQALEKEQLFRQHLVHPLIEDIRGKGLMLAAILPSEDLVNEVILKCQNQGLILFWLLFEPKAIRITPPLTITNEEIIKGCELIIQVLDTIYQKQKATNKTI</sequence>
<evidence type="ECO:0000256" key="1">
    <source>
        <dbReference type="ARBA" id="ARBA00001933"/>
    </source>
</evidence>
<dbReference type="PROSITE" id="PS00600">
    <property type="entry name" value="AA_TRANSFER_CLASS_3"/>
    <property type="match status" value="1"/>
</dbReference>
<evidence type="ECO:0000256" key="4">
    <source>
        <dbReference type="ARBA" id="ARBA00022898"/>
    </source>
</evidence>
<dbReference type="RefSeq" id="WP_188606102.1">
    <property type="nucleotide sequence ID" value="NZ_BMIC01000003.1"/>
</dbReference>
<dbReference type="Pfam" id="PF00202">
    <property type="entry name" value="Aminotran_3"/>
    <property type="match status" value="1"/>
</dbReference>
<accession>A0A8J2TTA6</accession>
<dbReference type="InterPro" id="IPR015421">
    <property type="entry name" value="PyrdxlP-dep_Trfase_major"/>
</dbReference>
<keyword evidence="7" id="KW-1185">Reference proteome</keyword>
<dbReference type="AlphaFoldDB" id="A0A8J2TTA6"/>
<name>A0A8J2TTA6_9FLAO</name>
<evidence type="ECO:0000256" key="3">
    <source>
        <dbReference type="ARBA" id="ARBA00022679"/>
    </source>
</evidence>
<gene>
    <name evidence="6" type="primary">argD</name>
    <name evidence="6" type="ORF">GCM10011531_18680</name>
</gene>
<dbReference type="SUPFAM" id="SSF53383">
    <property type="entry name" value="PLP-dependent transferases"/>
    <property type="match status" value="1"/>
</dbReference>
<comment type="caution">
    <text evidence="6">The sequence shown here is derived from an EMBL/GenBank/DDBJ whole genome shotgun (WGS) entry which is preliminary data.</text>
</comment>
<protein>
    <submittedName>
        <fullName evidence="6">Aspartate aminotransferase family protein</fullName>
    </submittedName>
</protein>
<dbReference type="GO" id="GO:0042802">
    <property type="term" value="F:identical protein binding"/>
    <property type="evidence" value="ECO:0007669"/>
    <property type="project" value="TreeGrafter"/>
</dbReference>
<dbReference type="Proteomes" id="UP000598120">
    <property type="component" value="Unassembled WGS sequence"/>
</dbReference>
<dbReference type="PIRSF" id="PIRSF000521">
    <property type="entry name" value="Transaminase_4ab_Lys_Orn"/>
    <property type="match status" value="1"/>
</dbReference>
<evidence type="ECO:0000313" key="7">
    <source>
        <dbReference type="Proteomes" id="UP000598120"/>
    </source>
</evidence>
<keyword evidence="3" id="KW-0808">Transferase</keyword>
<dbReference type="EMBL" id="BMIC01000003">
    <property type="protein sequence ID" value="GFZ87509.1"/>
    <property type="molecule type" value="Genomic_DNA"/>
</dbReference>
<dbReference type="InterPro" id="IPR049704">
    <property type="entry name" value="Aminotrans_3_PPA_site"/>
</dbReference>
<dbReference type="PANTHER" id="PTHR11986:SF79">
    <property type="entry name" value="ACETYLORNITHINE AMINOTRANSFERASE, MITOCHONDRIAL"/>
    <property type="match status" value="1"/>
</dbReference>
<dbReference type="InterPro" id="IPR015422">
    <property type="entry name" value="PyrdxlP-dep_Trfase_small"/>
</dbReference>
<dbReference type="GO" id="GO:0008483">
    <property type="term" value="F:transaminase activity"/>
    <property type="evidence" value="ECO:0007669"/>
    <property type="project" value="UniProtKB-KW"/>
</dbReference>
<comment type="similarity">
    <text evidence="5">Belongs to the class-III pyridoxal-phosphate-dependent aminotransferase family.</text>
</comment>
<dbReference type="FunFam" id="3.40.640.10:FF:000004">
    <property type="entry name" value="Acetylornithine aminotransferase"/>
    <property type="match status" value="1"/>
</dbReference>
<proteinExistence type="inferred from homology"/>
<dbReference type="InterPro" id="IPR015424">
    <property type="entry name" value="PyrdxlP-dep_Trfase"/>
</dbReference>
<reference evidence="6 7" key="1">
    <citation type="journal article" date="2014" name="Int. J. Syst. Evol. Microbiol.">
        <title>Complete genome sequence of Corynebacterium casei LMG S-19264T (=DSM 44701T), isolated from a smear-ripened cheese.</title>
        <authorList>
            <consortium name="US DOE Joint Genome Institute (JGI-PGF)"/>
            <person name="Walter F."/>
            <person name="Albersmeier A."/>
            <person name="Kalinowski J."/>
            <person name="Ruckert C."/>
        </authorList>
    </citation>
    <scope>NUCLEOTIDE SEQUENCE [LARGE SCALE GENOMIC DNA]</scope>
    <source>
        <strain evidence="6 7">CGMCC 1.15295</strain>
    </source>
</reference>
<keyword evidence="2 6" id="KW-0032">Aminotransferase</keyword>